<reference evidence="2" key="2">
    <citation type="submission" date="2023-05" db="EMBL/GenBank/DDBJ databases">
        <authorList>
            <consortium name="Lawrence Berkeley National Laboratory"/>
            <person name="Steindorff A."/>
            <person name="Hensen N."/>
            <person name="Bonometti L."/>
            <person name="Westerberg I."/>
            <person name="Brannstrom I.O."/>
            <person name="Guillou S."/>
            <person name="Cros-Aarteil S."/>
            <person name="Calhoun S."/>
            <person name="Haridas S."/>
            <person name="Kuo A."/>
            <person name="Mondo S."/>
            <person name="Pangilinan J."/>
            <person name="Riley R."/>
            <person name="Labutti K."/>
            <person name="Andreopoulos B."/>
            <person name="Lipzen A."/>
            <person name="Chen C."/>
            <person name="Yanf M."/>
            <person name="Daum C."/>
            <person name="Ng V."/>
            <person name="Clum A."/>
            <person name="Ohm R."/>
            <person name="Martin F."/>
            <person name="Silar P."/>
            <person name="Natvig D."/>
            <person name="Lalanne C."/>
            <person name="Gautier V."/>
            <person name="Ament-Velasquez S.L."/>
            <person name="Kruys A."/>
            <person name="Hutchinson M.I."/>
            <person name="Powell A.J."/>
            <person name="Barry K."/>
            <person name="Miller A.N."/>
            <person name="Grigoriev I.V."/>
            <person name="Debuchy R."/>
            <person name="Gladieux P."/>
            <person name="Thoren M.H."/>
            <person name="Johannesson H."/>
        </authorList>
    </citation>
    <scope>NUCLEOTIDE SEQUENCE</scope>
    <source>
        <strain evidence="2">PSN293</strain>
    </source>
</reference>
<feature type="transmembrane region" description="Helical" evidence="1">
    <location>
        <begin position="201"/>
        <end position="226"/>
    </location>
</feature>
<dbReference type="PANTHER" id="PTHR34414:SF1">
    <property type="entry name" value="SUBTILISIN-LIKE SERINE PROTEASE"/>
    <property type="match status" value="1"/>
</dbReference>
<protein>
    <submittedName>
        <fullName evidence="2">Uncharacterized protein</fullName>
    </submittedName>
</protein>
<evidence type="ECO:0000256" key="1">
    <source>
        <dbReference type="SAM" id="Phobius"/>
    </source>
</evidence>
<dbReference type="EMBL" id="MU858335">
    <property type="protein sequence ID" value="KAK4206944.1"/>
    <property type="molecule type" value="Genomic_DNA"/>
</dbReference>
<keyword evidence="1" id="KW-0812">Transmembrane</keyword>
<proteinExistence type="predicted"/>
<name>A0AAN6XU44_9PEZI</name>
<keyword evidence="1" id="KW-1133">Transmembrane helix</keyword>
<gene>
    <name evidence="2" type="ORF">QBC37DRAFT_299795</name>
</gene>
<keyword evidence="1" id="KW-0472">Membrane</keyword>
<dbReference type="InterPro" id="IPR046536">
    <property type="entry name" value="DUF6601"/>
</dbReference>
<evidence type="ECO:0000313" key="3">
    <source>
        <dbReference type="Proteomes" id="UP001301769"/>
    </source>
</evidence>
<comment type="caution">
    <text evidence="2">The sequence shown here is derived from an EMBL/GenBank/DDBJ whole genome shotgun (WGS) entry which is preliminary data.</text>
</comment>
<organism evidence="2 3">
    <name type="scientific">Rhypophila decipiens</name>
    <dbReference type="NCBI Taxonomy" id="261697"/>
    <lineage>
        <taxon>Eukaryota</taxon>
        <taxon>Fungi</taxon>
        <taxon>Dikarya</taxon>
        <taxon>Ascomycota</taxon>
        <taxon>Pezizomycotina</taxon>
        <taxon>Sordariomycetes</taxon>
        <taxon>Sordariomycetidae</taxon>
        <taxon>Sordariales</taxon>
        <taxon>Naviculisporaceae</taxon>
        <taxon>Rhypophila</taxon>
    </lineage>
</organism>
<evidence type="ECO:0000313" key="2">
    <source>
        <dbReference type="EMBL" id="KAK4206944.1"/>
    </source>
</evidence>
<dbReference type="PANTHER" id="PTHR34414">
    <property type="entry name" value="HET DOMAIN-CONTAINING PROTEIN-RELATED"/>
    <property type="match status" value="1"/>
</dbReference>
<sequence>MTAPFVIDVETQLNEKLKVDFLNNRKALARNGSASTAHKITTPKSSHVYPVHFQPARGHQITPIESHNLHLVWYQGIIFIKPIPPYLLSAAFWEWIAEADPDVFKAAAGFMRSYTFLIKSETDYRLANDDKAPLLPFGMDNTTEGFERFSRFINQFSHLTDNQVSPRYSYGELRLRRLNWLVRILGIKVTYFHMHGEWGTVFMDMLGPLVAVFAVLSIFLAAMQVGLAADPYTSEGPVGTYTVACYWFSVAVLLATGTACVVFLGVMVGIYIYEQVFAYKMYKQTSPVAKARMRSGVIYIVEFIV</sequence>
<feature type="transmembrane region" description="Helical" evidence="1">
    <location>
        <begin position="246"/>
        <end position="273"/>
    </location>
</feature>
<keyword evidence="3" id="KW-1185">Reference proteome</keyword>
<dbReference type="Proteomes" id="UP001301769">
    <property type="component" value="Unassembled WGS sequence"/>
</dbReference>
<reference evidence="2" key="1">
    <citation type="journal article" date="2023" name="Mol. Phylogenet. Evol.">
        <title>Genome-scale phylogeny and comparative genomics of the fungal order Sordariales.</title>
        <authorList>
            <person name="Hensen N."/>
            <person name="Bonometti L."/>
            <person name="Westerberg I."/>
            <person name="Brannstrom I.O."/>
            <person name="Guillou S."/>
            <person name="Cros-Aarteil S."/>
            <person name="Calhoun S."/>
            <person name="Haridas S."/>
            <person name="Kuo A."/>
            <person name="Mondo S."/>
            <person name="Pangilinan J."/>
            <person name="Riley R."/>
            <person name="LaButti K."/>
            <person name="Andreopoulos B."/>
            <person name="Lipzen A."/>
            <person name="Chen C."/>
            <person name="Yan M."/>
            <person name="Daum C."/>
            <person name="Ng V."/>
            <person name="Clum A."/>
            <person name="Steindorff A."/>
            <person name="Ohm R.A."/>
            <person name="Martin F."/>
            <person name="Silar P."/>
            <person name="Natvig D.O."/>
            <person name="Lalanne C."/>
            <person name="Gautier V."/>
            <person name="Ament-Velasquez S.L."/>
            <person name="Kruys A."/>
            <person name="Hutchinson M.I."/>
            <person name="Powell A.J."/>
            <person name="Barry K."/>
            <person name="Miller A.N."/>
            <person name="Grigoriev I.V."/>
            <person name="Debuchy R."/>
            <person name="Gladieux P."/>
            <person name="Hiltunen Thoren M."/>
            <person name="Johannesson H."/>
        </authorList>
    </citation>
    <scope>NUCLEOTIDE SEQUENCE</scope>
    <source>
        <strain evidence="2">PSN293</strain>
    </source>
</reference>
<dbReference type="AlphaFoldDB" id="A0AAN6XU44"/>
<accession>A0AAN6XU44</accession>
<dbReference type="Pfam" id="PF20246">
    <property type="entry name" value="DUF6601"/>
    <property type="match status" value="1"/>
</dbReference>